<sequence>MVSHVGYRADAKEELSVTDHALAGAVSGMITRTLAQPLDVLKIRFQLQVEPIARKGGGLYQGILQSVAMIIRMEGVSALWRGHVPAQILSLTYGMAQFGSYALLTKAASQSGVGEGLMSRGACGAVSGVCATLASFPFDVIRTRLIAQGKPKRYNGLVDGVTKMVREEGVLCVWRGIVPTLLMSVPYSGLTFYFYSIFDALSSRLVAYDREQHWMNTAAVNGTAAGVCAKVCVYPLDVLKKRLQIRGFEEARKQFGKVVAYPSAWKCLVCVTQEEGLAAWFKGLWPSLLKSGISTGIIFFSYEATCRILAKAHNTKNAKADDR</sequence>
<evidence type="ECO:0000256" key="4">
    <source>
        <dbReference type="ARBA" id="ARBA00022692"/>
    </source>
</evidence>
<reference evidence="9" key="1">
    <citation type="submission" date="2023-11" db="EMBL/GenBank/DDBJ databases">
        <title>Genome assemblies of two species of porcelain crab, Petrolisthes cinctipes and Petrolisthes manimaculis (Anomura: Porcellanidae).</title>
        <authorList>
            <person name="Angst P."/>
        </authorList>
    </citation>
    <scope>NUCLEOTIDE SEQUENCE</scope>
    <source>
        <strain evidence="9">PB745_02</strain>
        <tissue evidence="9">Gill</tissue>
    </source>
</reference>
<evidence type="ECO:0000256" key="8">
    <source>
        <dbReference type="RuleBase" id="RU000488"/>
    </source>
</evidence>
<dbReference type="EMBL" id="JAWZYT010001433">
    <property type="protein sequence ID" value="KAK4312224.1"/>
    <property type="molecule type" value="Genomic_DNA"/>
</dbReference>
<keyword evidence="10" id="KW-1185">Reference proteome</keyword>
<protein>
    <recommendedName>
        <fullName evidence="11">Mitochondrial thiamine pyrophosphate carrier</fullName>
    </recommendedName>
</protein>
<dbReference type="InterPro" id="IPR023395">
    <property type="entry name" value="MCP_dom_sf"/>
</dbReference>
<keyword evidence="5" id="KW-0677">Repeat</keyword>
<gene>
    <name evidence="9" type="ORF">Pmani_016304</name>
</gene>
<feature type="repeat" description="Solcar" evidence="7">
    <location>
        <begin position="15"/>
        <end position="107"/>
    </location>
</feature>
<keyword evidence="3 8" id="KW-0813">Transport</keyword>
<feature type="repeat" description="Solcar" evidence="7">
    <location>
        <begin position="115"/>
        <end position="201"/>
    </location>
</feature>
<dbReference type="PROSITE" id="PS50920">
    <property type="entry name" value="SOLCAR"/>
    <property type="match status" value="3"/>
</dbReference>
<dbReference type="InterPro" id="IPR018108">
    <property type="entry name" value="MCP_transmembrane"/>
</dbReference>
<dbReference type="InterPro" id="IPR002067">
    <property type="entry name" value="MCP"/>
</dbReference>
<proteinExistence type="inferred from homology"/>
<organism evidence="9 10">
    <name type="scientific">Petrolisthes manimaculis</name>
    <dbReference type="NCBI Taxonomy" id="1843537"/>
    <lineage>
        <taxon>Eukaryota</taxon>
        <taxon>Metazoa</taxon>
        <taxon>Ecdysozoa</taxon>
        <taxon>Arthropoda</taxon>
        <taxon>Crustacea</taxon>
        <taxon>Multicrustacea</taxon>
        <taxon>Malacostraca</taxon>
        <taxon>Eumalacostraca</taxon>
        <taxon>Eucarida</taxon>
        <taxon>Decapoda</taxon>
        <taxon>Pleocyemata</taxon>
        <taxon>Anomura</taxon>
        <taxon>Galatheoidea</taxon>
        <taxon>Porcellanidae</taxon>
        <taxon>Petrolisthes</taxon>
    </lineage>
</organism>
<name>A0AAE1PRW0_9EUCA</name>
<dbReference type="Proteomes" id="UP001292094">
    <property type="component" value="Unassembled WGS sequence"/>
</dbReference>
<keyword evidence="6 7" id="KW-0472">Membrane</keyword>
<dbReference type="SUPFAM" id="SSF103506">
    <property type="entry name" value="Mitochondrial carrier"/>
    <property type="match status" value="1"/>
</dbReference>
<evidence type="ECO:0000313" key="10">
    <source>
        <dbReference type="Proteomes" id="UP001292094"/>
    </source>
</evidence>
<comment type="caution">
    <text evidence="9">The sequence shown here is derived from an EMBL/GenBank/DDBJ whole genome shotgun (WGS) entry which is preliminary data.</text>
</comment>
<evidence type="ECO:0000256" key="3">
    <source>
        <dbReference type="ARBA" id="ARBA00022448"/>
    </source>
</evidence>
<evidence type="ECO:0008006" key="11">
    <source>
        <dbReference type="Google" id="ProtNLM"/>
    </source>
</evidence>
<evidence type="ECO:0000256" key="5">
    <source>
        <dbReference type="ARBA" id="ARBA00022737"/>
    </source>
</evidence>
<dbReference type="PANTHER" id="PTHR24089">
    <property type="entry name" value="SOLUTE CARRIER FAMILY 25"/>
    <property type="match status" value="1"/>
</dbReference>
<evidence type="ECO:0000313" key="9">
    <source>
        <dbReference type="EMBL" id="KAK4312224.1"/>
    </source>
</evidence>
<keyword evidence="4 7" id="KW-0812">Transmembrane</keyword>
<evidence type="ECO:0000256" key="6">
    <source>
        <dbReference type="ARBA" id="ARBA00023136"/>
    </source>
</evidence>
<evidence type="ECO:0000256" key="7">
    <source>
        <dbReference type="PROSITE-ProRule" id="PRU00282"/>
    </source>
</evidence>
<dbReference type="Pfam" id="PF00153">
    <property type="entry name" value="Mito_carr"/>
    <property type="match status" value="3"/>
</dbReference>
<feature type="repeat" description="Solcar" evidence="7">
    <location>
        <begin position="213"/>
        <end position="308"/>
    </location>
</feature>
<comment type="similarity">
    <text evidence="2 8">Belongs to the mitochondrial carrier (TC 2.A.29) family.</text>
</comment>
<dbReference type="GO" id="GO:0055085">
    <property type="term" value="P:transmembrane transport"/>
    <property type="evidence" value="ECO:0007669"/>
    <property type="project" value="InterPro"/>
</dbReference>
<evidence type="ECO:0000256" key="1">
    <source>
        <dbReference type="ARBA" id="ARBA00004141"/>
    </source>
</evidence>
<dbReference type="Gene3D" id="1.50.40.10">
    <property type="entry name" value="Mitochondrial carrier domain"/>
    <property type="match status" value="1"/>
</dbReference>
<evidence type="ECO:0000256" key="2">
    <source>
        <dbReference type="ARBA" id="ARBA00006375"/>
    </source>
</evidence>
<dbReference type="AlphaFoldDB" id="A0AAE1PRW0"/>
<dbReference type="GO" id="GO:0016020">
    <property type="term" value="C:membrane"/>
    <property type="evidence" value="ECO:0007669"/>
    <property type="project" value="UniProtKB-SubCell"/>
</dbReference>
<dbReference type="PRINTS" id="PR00926">
    <property type="entry name" value="MITOCARRIER"/>
</dbReference>
<accession>A0AAE1PRW0</accession>
<comment type="subcellular location">
    <subcellularLocation>
        <location evidence="1">Membrane</location>
        <topology evidence="1">Multi-pass membrane protein</topology>
    </subcellularLocation>
</comment>